<dbReference type="AlphaFoldDB" id="A0A4Y2TUP9"/>
<protein>
    <submittedName>
        <fullName evidence="1">Uncharacterized protein</fullName>
    </submittedName>
</protein>
<evidence type="ECO:0000313" key="2">
    <source>
        <dbReference type="Proteomes" id="UP000499080"/>
    </source>
</evidence>
<proteinExistence type="predicted"/>
<dbReference type="Proteomes" id="UP000499080">
    <property type="component" value="Unassembled WGS sequence"/>
</dbReference>
<name>A0A4Y2TUP9_ARAVE</name>
<dbReference type="EMBL" id="BGPR01030684">
    <property type="protein sequence ID" value="GBO03354.1"/>
    <property type="molecule type" value="Genomic_DNA"/>
</dbReference>
<keyword evidence="2" id="KW-1185">Reference proteome</keyword>
<comment type="caution">
    <text evidence="1">The sequence shown here is derived from an EMBL/GenBank/DDBJ whole genome shotgun (WGS) entry which is preliminary data.</text>
</comment>
<evidence type="ECO:0000313" key="1">
    <source>
        <dbReference type="EMBL" id="GBO03354.1"/>
    </source>
</evidence>
<reference evidence="1 2" key="1">
    <citation type="journal article" date="2019" name="Sci. Rep.">
        <title>Orb-weaving spider Araneus ventricosus genome elucidates the spidroin gene catalogue.</title>
        <authorList>
            <person name="Kono N."/>
            <person name="Nakamura H."/>
            <person name="Ohtoshi R."/>
            <person name="Moran D.A.P."/>
            <person name="Shinohara A."/>
            <person name="Yoshida Y."/>
            <person name="Fujiwara M."/>
            <person name="Mori M."/>
            <person name="Tomita M."/>
            <person name="Arakawa K."/>
        </authorList>
    </citation>
    <scope>NUCLEOTIDE SEQUENCE [LARGE SCALE GENOMIC DNA]</scope>
</reference>
<gene>
    <name evidence="1" type="ORF">AVEN_104570_1</name>
</gene>
<sequence>MEFDITHSIFYGCGKHLKQLEYKQEDFHLHTDNRDVSCCRLSKQKLAFSEGKIMVVWLLGPISEDRSYPEEWDKWLQHHNVVQSMTRRASDYTVGICHTDTYLTDRGVDKLLQNHNVLQSMTRRASDYTVGISHIDTYLTDRGVG</sequence>
<accession>A0A4Y2TUP9</accession>
<organism evidence="1 2">
    <name type="scientific">Araneus ventricosus</name>
    <name type="common">Orbweaver spider</name>
    <name type="synonym">Epeira ventricosa</name>
    <dbReference type="NCBI Taxonomy" id="182803"/>
    <lineage>
        <taxon>Eukaryota</taxon>
        <taxon>Metazoa</taxon>
        <taxon>Ecdysozoa</taxon>
        <taxon>Arthropoda</taxon>
        <taxon>Chelicerata</taxon>
        <taxon>Arachnida</taxon>
        <taxon>Araneae</taxon>
        <taxon>Araneomorphae</taxon>
        <taxon>Entelegynae</taxon>
        <taxon>Araneoidea</taxon>
        <taxon>Araneidae</taxon>
        <taxon>Araneus</taxon>
    </lineage>
</organism>